<keyword evidence="6" id="KW-0464">Manganese</keyword>
<dbReference type="NCBIfam" id="NF007980">
    <property type="entry name" value="PRK10707.1"/>
    <property type="match status" value="1"/>
</dbReference>
<reference evidence="8 9" key="1">
    <citation type="submission" date="2019-08" db="EMBL/GenBank/DDBJ databases">
        <title>Pelomicrobium methylotrophicum gen. nov., sp. nov. a moderately thermophilic, facultatively anaerobic, lithoautotrophic and methylotrophic bacterium isolated from a terrestrial mud volcano.</title>
        <authorList>
            <person name="Slobodkina G.B."/>
            <person name="Merkel A.Y."/>
            <person name="Slobodkin A.I."/>
        </authorList>
    </citation>
    <scope>NUCLEOTIDE SEQUENCE [LARGE SCALE GENOMIC DNA]</scope>
    <source>
        <strain evidence="8 9">SM250</strain>
    </source>
</reference>
<dbReference type="Proteomes" id="UP000321201">
    <property type="component" value="Unassembled WGS sequence"/>
</dbReference>
<evidence type="ECO:0000259" key="7">
    <source>
        <dbReference type="PROSITE" id="PS51462"/>
    </source>
</evidence>
<dbReference type="Gene3D" id="3.90.79.10">
    <property type="entry name" value="Nucleoside Triphosphate Pyrophosphohydrolase"/>
    <property type="match status" value="1"/>
</dbReference>
<evidence type="ECO:0000256" key="5">
    <source>
        <dbReference type="ARBA" id="ARBA00022842"/>
    </source>
</evidence>
<protein>
    <submittedName>
        <fullName evidence="8">CoA pyrophosphatase</fullName>
    </submittedName>
</protein>
<comment type="cofactor">
    <cofactor evidence="2">
        <name>Mg(2+)</name>
        <dbReference type="ChEBI" id="CHEBI:18420"/>
    </cofactor>
</comment>
<evidence type="ECO:0000256" key="3">
    <source>
        <dbReference type="ARBA" id="ARBA00022723"/>
    </source>
</evidence>
<dbReference type="GO" id="GO:0046872">
    <property type="term" value="F:metal ion binding"/>
    <property type="evidence" value="ECO:0007669"/>
    <property type="project" value="UniProtKB-KW"/>
</dbReference>
<comment type="cofactor">
    <cofactor evidence="1">
        <name>Mn(2+)</name>
        <dbReference type="ChEBI" id="CHEBI:29035"/>
    </cofactor>
</comment>
<evidence type="ECO:0000256" key="2">
    <source>
        <dbReference type="ARBA" id="ARBA00001946"/>
    </source>
</evidence>
<evidence type="ECO:0000256" key="1">
    <source>
        <dbReference type="ARBA" id="ARBA00001936"/>
    </source>
</evidence>
<dbReference type="EMBL" id="VPFL01000031">
    <property type="protein sequence ID" value="TXF10423.1"/>
    <property type="molecule type" value="Genomic_DNA"/>
</dbReference>
<keyword evidence="4" id="KW-0378">Hydrolase</keyword>
<dbReference type="RefSeq" id="WP_147801072.1">
    <property type="nucleotide sequence ID" value="NZ_VPFL01000031.1"/>
</dbReference>
<keyword evidence="9" id="KW-1185">Reference proteome</keyword>
<dbReference type="AlphaFoldDB" id="A0A5C7EE49"/>
<evidence type="ECO:0000256" key="6">
    <source>
        <dbReference type="ARBA" id="ARBA00023211"/>
    </source>
</evidence>
<dbReference type="GO" id="GO:0010945">
    <property type="term" value="F:coenzyme A diphosphatase activity"/>
    <property type="evidence" value="ECO:0007669"/>
    <property type="project" value="InterPro"/>
</dbReference>
<dbReference type="Pfam" id="PF00293">
    <property type="entry name" value="NUDIX"/>
    <property type="match status" value="1"/>
</dbReference>
<dbReference type="PANTHER" id="PTHR12992">
    <property type="entry name" value="NUDIX HYDROLASE"/>
    <property type="match status" value="1"/>
</dbReference>
<accession>A0A5C7EE49</accession>
<feature type="domain" description="Nudix hydrolase" evidence="7">
    <location>
        <begin position="50"/>
        <end position="186"/>
    </location>
</feature>
<dbReference type="CDD" id="cd03426">
    <property type="entry name" value="NUDIX_CoAse_Nudt7"/>
    <property type="match status" value="1"/>
</dbReference>
<evidence type="ECO:0000256" key="4">
    <source>
        <dbReference type="ARBA" id="ARBA00022801"/>
    </source>
</evidence>
<dbReference type="InterPro" id="IPR045121">
    <property type="entry name" value="CoAse"/>
</dbReference>
<dbReference type="InterPro" id="IPR015797">
    <property type="entry name" value="NUDIX_hydrolase-like_dom_sf"/>
</dbReference>
<gene>
    <name evidence="8" type="ORF">FR698_15380</name>
</gene>
<dbReference type="SUPFAM" id="SSF55811">
    <property type="entry name" value="Nudix"/>
    <property type="match status" value="1"/>
</dbReference>
<dbReference type="InterPro" id="IPR000086">
    <property type="entry name" value="NUDIX_hydrolase_dom"/>
</dbReference>
<dbReference type="FunCoup" id="A0A5C7EE49">
    <property type="interactions" value="184"/>
</dbReference>
<dbReference type="InParanoid" id="A0A5C7EE49"/>
<organism evidence="8 9">
    <name type="scientific">Pelomicrobium methylotrophicum</name>
    <dbReference type="NCBI Taxonomy" id="2602750"/>
    <lineage>
        <taxon>Bacteria</taxon>
        <taxon>Pseudomonadati</taxon>
        <taxon>Pseudomonadota</taxon>
        <taxon>Hydrogenophilia</taxon>
        <taxon>Hydrogenophilia incertae sedis</taxon>
        <taxon>Pelomicrobium</taxon>
    </lineage>
</organism>
<keyword evidence="3" id="KW-0479">Metal-binding</keyword>
<evidence type="ECO:0000313" key="8">
    <source>
        <dbReference type="EMBL" id="TXF10423.1"/>
    </source>
</evidence>
<name>A0A5C7EE49_9PROT</name>
<proteinExistence type="predicted"/>
<sequence>MDKPNHAVPADLAGPFSPQCIAERLAAAQALSDWIPGDAPDLAHQRQGRLIPAAVLIPLVQRPQGLTVLLTQRTAHLNDHAGQISFPGGRADPGDTSPEMTALREAEEEVGLPRQQVRILGRLVDYHTVTGFAVTPVVGYIVPPFPINPDPFEVAEVFEVPLEFLMNPANHQHHTTSYQGRERSFYAMPYQGRFIWGVTAGILMNLYRALLRPAV</sequence>
<comment type="caution">
    <text evidence="8">The sequence shown here is derived from an EMBL/GenBank/DDBJ whole genome shotgun (WGS) entry which is preliminary data.</text>
</comment>
<dbReference type="PROSITE" id="PS51462">
    <property type="entry name" value="NUDIX"/>
    <property type="match status" value="1"/>
</dbReference>
<evidence type="ECO:0000313" key="9">
    <source>
        <dbReference type="Proteomes" id="UP000321201"/>
    </source>
</evidence>
<dbReference type="PANTHER" id="PTHR12992:SF11">
    <property type="entry name" value="MITOCHONDRIAL COENZYME A DIPHOSPHATASE NUDT8"/>
    <property type="match status" value="1"/>
</dbReference>
<keyword evidence="5" id="KW-0460">Magnesium</keyword>
<dbReference type="OrthoDB" id="9802805at2"/>